<dbReference type="InterPro" id="IPR051321">
    <property type="entry name" value="PHA/PHB_synthase"/>
</dbReference>
<comment type="caution">
    <text evidence="2">The sequence shown here is derived from an EMBL/GenBank/DDBJ whole genome shotgun (WGS) entry which is preliminary data.</text>
</comment>
<evidence type="ECO:0000313" key="3">
    <source>
        <dbReference type="Proteomes" id="UP000034166"/>
    </source>
</evidence>
<dbReference type="RefSeq" id="WP_046523295.1">
    <property type="nucleotide sequence ID" value="NZ_LAYY01000007.1"/>
</dbReference>
<evidence type="ECO:0000259" key="1">
    <source>
        <dbReference type="Pfam" id="PF00561"/>
    </source>
</evidence>
<dbReference type="PANTHER" id="PTHR36837:SF2">
    <property type="entry name" value="POLY(3-HYDROXYALKANOATE) POLYMERASE SUBUNIT PHAC"/>
    <property type="match status" value="1"/>
</dbReference>
<dbReference type="OrthoDB" id="9767934at2"/>
<dbReference type="Pfam" id="PF00561">
    <property type="entry name" value="Abhydrolase_1"/>
    <property type="match status" value="1"/>
</dbReference>
<accession>A0A0M2SWQ6</accession>
<organism evidence="2 3">
    <name type="scientific">Mesobacillus campisalis</name>
    <dbReference type="NCBI Taxonomy" id="1408103"/>
    <lineage>
        <taxon>Bacteria</taxon>
        <taxon>Bacillati</taxon>
        <taxon>Bacillota</taxon>
        <taxon>Bacilli</taxon>
        <taxon>Bacillales</taxon>
        <taxon>Bacillaceae</taxon>
        <taxon>Mesobacillus</taxon>
    </lineage>
</organism>
<reference evidence="2 3" key="1">
    <citation type="submission" date="2015-04" db="EMBL/GenBank/DDBJ databases">
        <title>Taxonomic description and genome sequence of Bacillus campisalis sp. nov., a novel member of the genus Bacillus isolated from solar saltern.</title>
        <authorList>
            <person name="Mathan Kumar R."/>
            <person name="Kaur G."/>
            <person name="Kumar A."/>
            <person name="Singh N.K."/>
            <person name="Kaur N."/>
            <person name="Kumar N."/>
            <person name="Mayilraj S."/>
        </authorList>
    </citation>
    <scope>NUCLEOTIDE SEQUENCE [LARGE SCALE GENOMIC DNA]</scope>
    <source>
        <strain evidence="2 3">SA2-6</strain>
    </source>
</reference>
<dbReference type="Gene3D" id="3.40.50.1820">
    <property type="entry name" value="alpha/beta hydrolase"/>
    <property type="match status" value="1"/>
</dbReference>
<dbReference type="AlphaFoldDB" id="A0A0M2SWQ6"/>
<dbReference type="PANTHER" id="PTHR36837">
    <property type="entry name" value="POLY(3-HYDROXYALKANOATE) POLYMERASE SUBUNIT PHAC"/>
    <property type="match status" value="1"/>
</dbReference>
<dbReference type="EMBL" id="LAYY01000007">
    <property type="protein sequence ID" value="KKK38603.1"/>
    <property type="molecule type" value="Genomic_DNA"/>
</dbReference>
<dbReference type="Proteomes" id="UP000034166">
    <property type="component" value="Unassembled WGS sequence"/>
</dbReference>
<proteinExistence type="predicted"/>
<gene>
    <name evidence="2" type="ORF">WQ57_08410</name>
</gene>
<feature type="domain" description="AB hydrolase-1" evidence="1">
    <location>
        <begin position="83"/>
        <end position="330"/>
    </location>
</feature>
<dbReference type="PATRIC" id="fig|1408103.3.peg.1896"/>
<name>A0A0M2SWQ6_9BACI</name>
<dbReference type="InterPro" id="IPR029058">
    <property type="entry name" value="AB_hydrolase_fold"/>
</dbReference>
<protein>
    <submittedName>
        <fullName evidence="2">Hydroxyalkanoic acid synthase</fullName>
    </submittedName>
</protein>
<evidence type="ECO:0000313" key="2">
    <source>
        <dbReference type="EMBL" id="KKK38603.1"/>
    </source>
</evidence>
<keyword evidence="3" id="KW-1185">Reference proteome</keyword>
<dbReference type="InterPro" id="IPR000073">
    <property type="entry name" value="AB_hydrolase_1"/>
</dbReference>
<dbReference type="SUPFAM" id="SSF53474">
    <property type="entry name" value="alpha/beta-Hydrolases"/>
    <property type="match status" value="1"/>
</dbReference>
<sequence length="355" mass="40244">MASSTLINIPAASLENERARWNAIYKVLTEPKPEIVPTPRQAIWRKNKSVLWHYPAAEKKYETPLFLVYSLLNKPYILDISEEGSVIGNLTKMGYDVYMYDWGTPGLEDRNITLDQYVTNYLEMSVRHALRHSRAEEISLVGYCLGGTMSAILASITDLPIKNLVLAAVPLDYSTFILPEKWVKAIQDGTLGFDQLTDAYEVIPSQFLFAVFMALQGFNIGPNINLITRGHDPKYVDKWRRMDKWMKDSVSFSGAAFKQMLKEWYKDNKLVKGEMIIGGKRMDFGNIKCSLLVITSTRDELVLESQSLPIMDLVSSEDKTYELVEAGHVSICLTGQFAFAVDPWLSSRSKVMQPN</sequence>